<evidence type="ECO:0000256" key="4">
    <source>
        <dbReference type="ARBA" id="ARBA00038054"/>
    </source>
</evidence>
<dbReference type="Proteomes" id="UP001144397">
    <property type="component" value="Unassembled WGS sequence"/>
</dbReference>
<dbReference type="AlphaFoldDB" id="A0A9W6CEZ7"/>
<feature type="domain" description="Flavin reductase like" evidence="5">
    <location>
        <begin position="60"/>
        <end position="209"/>
    </location>
</feature>
<dbReference type="InterPro" id="IPR002563">
    <property type="entry name" value="Flavin_Rdtase-like_dom"/>
</dbReference>
<comment type="similarity">
    <text evidence="4">Belongs to the flavoredoxin family.</text>
</comment>
<dbReference type="PANTHER" id="PTHR33798:SF5">
    <property type="entry name" value="FLAVIN REDUCTASE LIKE DOMAIN-CONTAINING PROTEIN"/>
    <property type="match status" value="1"/>
</dbReference>
<organism evidence="6 7">
    <name type="scientific">Xanthobacter flavus</name>
    <dbReference type="NCBI Taxonomy" id="281"/>
    <lineage>
        <taxon>Bacteria</taxon>
        <taxon>Pseudomonadati</taxon>
        <taxon>Pseudomonadota</taxon>
        <taxon>Alphaproteobacteria</taxon>
        <taxon>Hyphomicrobiales</taxon>
        <taxon>Xanthobacteraceae</taxon>
        <taxon>Xanthobacter</taxon>
    </lineage>
</organism>
<accession>A0A9W6CEZ7</accession>
<protein>
    <recommendedName>
        <fullName evidence="5">Flavin reductase like domain-containing protein</fullName>
    </recommendedName>
</protein>
<name>A0A9W6CEZ7_XANFL</name>
<dbReference type="PANTHER" id="PTHR33798">
    <property type="entry name" value="FLAVOPROTEIN OXYGENASE"/>
    <property type="match status" value="1"/>
</dbReference>
<evidence type="ECO:0000256" key="2">
    <source>
        <dbReference type="ARBA" id="ARBA00022630"/>
    </source>
</evidence>
<gene>
    <name evidence="6" type="ORF">XFLAVUS301_07920</name>
</gene>
<evidence type="ECO:0000256" key="3">
    <source>
        <dbReference type="ARBA" id="ARBA00022643"/>
    </source>
</evidence>
<comment type="cofactor">
    <cofactor evidence="1">
        <name>FMN</name>
        <dbReference type="ChEBI" id="CHEBI:58210"/>
    </cofactor>
</comment>
<dbReference type="SMART" id="SM00903">
    <property type="entry name" value="Flavin_Reduct"/>
    <property type="match status" value="1"/>
</dbReference>
<dbReference type="GO" id="GO:0010181">
    <property type="term" value="F:FMN binding"/>
    <property type="evidence" value="ECO:0007669"/>
    <property type="project" value="InterPro"/>
</dbReference>
<evidence type="ECO:0000259" key="5">
    <source>
        <dbReference type="SMART" id="SM00903"/>
    </source>
</evidence>
<reference evidence="6" key="1">
    <citation type="submission" date="2022-12" db="EMBL/GenBank/DDBJ databases">
        <title>Reference genome sequencing for broad-spectrum identification of bacterial and archaeal isolates by mass spectrometry.</title>
        <authorList>
            <person name="Sekiguchi Y."/>
            <person name="Tourlousse D.M."/>
        </authorList>
    </citation>
    <scope>NUCLEOTIDE SEQUENCE</scope>
    <source>
        <strain evidence="6">301</strain>
    </source>
</reference>
<sequence>MVPPRARAIVRRLAGAPDAGRRDIMTNTQTQAAASPDGPAARHFDFSLLSAEMRYRLLASTVLPRPIAWVVTMSVDGVVNAAPYSFFNVFGADRPVVALGILARPEPEKDTAANIRATGEFVVNLVPHALVEAMNATCVDAPPEVDEVALAGLSAAPSIGVRPPRIAESPVALECRMTHLLETGPGQLLVVGEVLHAHYAAHVLTGDPARPRVDGLALDLVARMHGPTAYTRTRDLFDLDRPLWNGAAHNKE</sequence>
<dbReference type="Gene3D" id="2.30.110.10">
    <property type="entry name" value="Electron Transport, Fmn-binding Protein, Chain A"/>
    <property type="match status" value="1"/>
</dbReference>
<proteinExistence type="inferred from homology"/>
<keyword evidence="2" id="KW-0285">Flavoprotein</keyword>
<evidence type="ECO:0000256" key="1">
    <source>
        <dbReference type="ARBA" id="ARBA00001917"/>
    </source>
</evidence>
<evidence type="ECO:0000313" key="6">
    <source>
        <dbReference type="EMBL" id="GLI21118.1"/>
    </source>
</evidence>
<evidence type="ECO:0000313" key="7">
    <source>
        <dbReference type="Proteomes" id="UP001144397"/>
    </source>
</evidence>
<dbReference type="EMBL" id="BSDO01000001">
    <property type="protein sequence ID" value="GLI21118.1"/>
    <property type="molecule type" value="Genomic_DNA"/>
</dbReference>
<dbReference type="InterPro" id="IPR012349">
    <property type="entry name" value="Split_barrel_FMN-bd"/>
</dbReference>
<comment type="caution">
    <text evidence="6">The sequence shown here is derived from an EMBL/GenBank/DDBJ whole genome shotgun (WGS) entry which is preliminary data.</text>
</comment>
<dbReference type="SUPFAM" id="SSF50475">
    <property type="entry name" value="FMN-binding split barrel"/>
    <property type="match status" value="1"/>
</dbReference>
<keyword evidence="3" id="KW-0288">FMN</keyword>
<dbReference type="Pfam" id="PF01613">
    <property type="entry name" value="Flavin_Reduct"/>
    <property type="match status" value="1"/>
</dbReference>
<dbReference type="GO" id="GO:0016646">
    <property type="term" value="F:oxidoreductase activity, acting on the CH-NH group of donors, NAD or NADP as acceptor"/>
    <property type="evidence" value="ECO:0007669"/>
    <property type="project" value="UniProtKB-ARBA"/>
</dbReference>